<organism evidence="2 3">
    <name type="scientific">Paenibacillus elgii</name>
    <dbReference type="NCBI Taxonomy" id="189691"/>
    <lineage>
        <taxon>Bacteria</taxon>
        <taxon>Bacillati</taxon>
        <taxon>Bacillota</taxon>
        <taxon>Bacilli</taxon>
        <taxon>Bacillales</taxon>
        <taxon>Paenibacillaceae</taxon>
        <taxon>Paenibacillus</taxon>
    </lineage>
</organism>
<accession>A0A163XAJ4</accession>
<dbReference type="RefSeq" id="WP_063183667.1">
    <property type="nucleotide sequence ID" value="NZ_LQRA01000060.1"/>
</dbReference>
<dbReference type="OrthoDB" id="1677957at2"/>
<feature type="transmembrane region" description="Helical" evidence="1">
    <location>
        <begin position="370"/>
        <end position="388"/>
    </location>
</feature>
<name>A0A163XAJ4_9BACL</name>
<dbReference type="AlphaFoldDB" id="A0A163XAJ4"/>
<feature type="transmembrane region" description="Helical" evidence="1">
    <location>
        <begin position="409"/>
        <end position="427"/>
    </location>
</feature>
<reference evidence="3" key="1">
    <citation type="submission" date="2016-01" db="EMBL/GenBank/DDBJ databases">
        <title>Draft genome of Chromobacterium sp. F49.</title>
        <authorList>
            <person name="Hong K.W."/>
        </authorList>
    </citation>
    <scope>NUCLEOTIDE SEQUENCE [LARGE SCALE GENOMIC DNA]</scope>
    <source>
        <strain evidence="3">M63</strain>
    </source>
</reference>
<feature type="transmembrane region" description="Helical" evidence="1">
    <location>
        <begin position="456"/>
        <end position="474"/>
    </location>
</feature>
<proteinExistence type="predicted"/>
<dbReference type="EMBL" id="LQRA01000060">
    <property type="protein sequence ID" value="KZE77590.1"/>
    <property type="molecule type" value="Genomic_DNA"/>
</dbReference>
<evidence type="ECO:0000313" key="3">
    <source>
        <dbReference type="Proteomes" id="UP000076563"/>
    </source>
</evidence>
<evidence type="ECO:0000256" key="1">
    <source>
        <dbReference type="SAM" id="Phobius"/>
    </source>
</evidence>
<keyword evidence="1" id="KW-0472">Membrane</keyword>
<comment type="caution">
    <text evidence="2">The sequence shown here is derived from an EMBL/GenBank/DDBJ whole genome shotgun (WGS) entry which is preliminary data.</text>
</comment>
<dbReference type="Proteomes" id="UP000076563">
    <property type="component" value="Unassembled WGS sequence"/>
</dbReference>
<keyword evidence="3" id="KW-1185">Reference proteome</keyword>
<gene>
    <name evidence="2" type="ORF">AV654_21180</name>
</gene>
<protein>
    <submittedName>
        <fullName evidence="2">Uncharacterized protein</fullName>
    </submittedName>
</protein>
<keyword evidence="1" id="KW-1133">Transmembrane helix</keyword>
<sequence length="692" mass="76038">MATLSDSIRVYDNFSLSLIEARQNMKGAMTDAQKLNQILWSGFDNLDSVMNKAFTKIGDRAERLVQVVENMNEKLEAGAKKSGGMLDKIKEKASLVFNLDNAKQLGKITVEQTMEQQKRKDMFITRTGNEDLGTAMFKRFKGEALALGADVNEYLSSSLTFMSVTKDADQITRLNKIANKLATFDPDNQGLKANGMAVKQALSGDNNSLALLAQRFGMSQKQVDELKLDEIAEKGDYNGFIASLEKLLEQNNMGDPAYKKMLDSPVEQVSTLKNNINNAFAESGQSAFFTALLPVVRMLNKAFENNEFQPFIDALSQGLGWVAQNAYGVLKIVADIFGFISANWPTLGPIIWGIVGAIAAWAVISKIQAFAQVIQAVATGVVTFGIILQTIATHGLAGAWKILNTAMKANIFILIASLIVGLIVWLVELWQTNDDFVAAVVGGWNVIMDLFDKVKIFHAEVIVGILSMFISYGAQIKQFIQDIYNSCVDVINELIDEANKIPGVRIDFRLQPTNFADDAADLAKKAKEKGAALVENMKTEAARKSEERAENLKKMMADRKANRNPPNNLAGDKADMDKYLNMANPQDSPFDTTKTMGAANTPKSIVPTNIPRVDEVGTIGQINDTVEVASEDLEVMRDLAEIQSIQNFVTLTPTVQVTTGDIHQPTDANEMIRRIEEVMSREIANSAQGVYA</sequence>
<keyword evidence="1" id="KW-0812">Transmembrane</keyword>
<evidence type="ECO:0000313" key="2">
    <source>
        <dbReference type="EMBL" id="KZE77590.1"/>
    </source>
</evidence>
<feature type="transmembrane region" description="Helical" evidence="1">
    <location>
        <begin position="346"/>
        <end position="364"/>
    </location>
</feature>